<keyword evidence="3" id="KW-1185">Reference proteome</keyword>
<dbReference type="EMBL" id="BFAV01000141">
    <property type="protein sequence ID" value="GBF34574.1"/>
    <property type="molecule type" value="Genomic_DNA"/>
</dbReference>
<sequence length="46" mass="5672">MYNKYTGYEKPAVITVYIQRRQTLNLYPKLRVCIFLTVTYWHLFLL</sequence>
<evidence type="ECO:0000256" key="1">
    <source>
        <dbReference type="SAM" id="Phobius"/>
    </source>
</evidence>
<reference evidence="3" key="1">
    <citation type="submission" date="2018-02" db="EMBL/GenBank/DDBJ databases">
        <title>Genome sequence of Desulfocucumis palustris strain NAW-5.</title>
        <authorList>
            <person name="Watanabe M."/>
            <person name="Kojima H."/>
            <person name="Fukui M."/>
        </authorList>
    </citation>
    <scope>NUCLEOTIDE SEQUENCE [LARGE SCALE GENOMIC DNA]</scope>
    <source>
        <strain evidence="3">NAW-5</strain>
    </source>
</reference>
<keyword evidence="1" id="KW-1133">Transmembrane helix</keyword>
<organism evidence="2 3">
    <name type="scientific">Desulfocucumis palustris</name>
    <dbReference type="NCBI Taxonomy" id="1898651"/>
    <lineage>
        <taxon>Bacteria</taxon>
        <taxon>Bacillati</taxon>
        <taxon>Bacillota</taxon>
        <taxon>Clostridia</taxon>
        <taxon>Eubacteriales</taxon>
        <taxon>Desulfocucumaceae</taxon>
        <taxon>Desulfocucumis</taxon>
    </lineage>
</organism>
<evidence type="ECO:0000313" key="2">
    <source>
        <dbReference type="EMBL" id="GBF34574.1"/>
    </source>
</evidence>
<keyword evidence="1" id="KW-0472">Membrane</keyword>
<gene>
    <name evidence="2" type="ORF">DCCM_3693</name>
</gene>
<keyword evidence="1" id="KW-0812">Transmembrane</keyword>
<name>A0A2L2XEY0_9FIRM</name>
<protein>
    <submittedName>
        <fullName evidence="2">Uncharacterized protein</fullName>
    </submittedName>
</protein>
<feature type="transmembrane region" description="Helical" evidence="1">
    <location>
        <begin position="26"/>
        <end position="44"/>
    </location>
</feature>
<dbReference type="Proteomes" id="UP000239549">
    <property type="component" value="Unassembled WGS sequence"/>
</dbReference>
<dbReference type="AlphaFoldDB" id="A0A2L2XEY0"/>
<proteinExistence type="predicted"/>
<evidence type="ECO:0000313" key="3">
    <source>
        <dbReference type="Proteomes" id="UP000239549"/>
    </source>
</evidence>
<comment type="caution">
    <text evidence="2">The sequence shown here is derived from an EMBL/GenBank/DDBJ whole genome shotgun (WGS) entry which is preliminary data.</text>
</comment>
<accession>A0A2L2XEY0</accession>